<feature type="compositionally biased region" description="Basic and acidic residues" evidence="1">
    <location>
        <begin position="57"/>
        <end position="86"/>
    </location>
</feature>
<evidence type="ECO:0000313" key="2">
    <source>
        <dbReference type="EMBL" id="KAK6304231.1"/>
    </source>
</evidence>
<feature type="region of interest" description="Disordered" evidence="1">
    <location>
        <begin position="248"/>
        <end position="295"/>
    </location>
</feature>
<dbReference type="Proteomes" id="UP001356427">
    <property type="component" value="Unassembled WGS sequence"/>
</dbReference>
<protein>
    <submittedName>
        <fullName evidence="2">Uncharacterized protein</fullName>
    </submittedName>
</protein>
<feature type="region of interest" description="Disordered" evidence="1">
    <location>
        <begin position="373"/>
        <end position="426"/>
    </location>
</feature>
<proteinExistence type="predicted"/>
<evidence type="ECO:0000313" key="3">
    <source>
        <dbReference type="Proteomes" id="UP001356427"/>
    </source>
</evidence>
<dbReference type="AlphaFoldDB" id="A0AAN8LMU9"/>
<keyword evidence="3" id="KW-1185">Reference proteome</keyword>
<evidence type="ECO:0000256" key="1">
    <source>
        <dbReference type="SAM" id="MobiDB-lite"/>
    </source>
</evidence>
<feature type="compositionally biased region" description="Basic and acidic residues" evidence="1">
    <location>
        <begin position="131"/>
        <end position="149"/>
    </location>
</feature>
<reference evidence="2 3" key="1">
    <citation type="submission" date="2021-04" db="EMBL/GenBank/DDBJ databases">
        <authorList>
            <person name="De Guttry C."/>
            <person name="Zahm M."/>
            <person name="Klopp C."/>
            <person name="Cabau C."/>
            <person name="Louis A."/>
            <person name="Berthelot C."/>
            <person name="Parey E."/>
            <person name="Roest Crollius H."/>
            <person name="Montfort J."/>
            <person name="Robinson-Rechavi M."/>
            <person name="Bucao C."/>
            <person name="Bouchez O."/>
            <person name="Gislard M."/>
            <person name="Lluch J."/>
            <person name="Milhes M."/>
            <person name="Lampietro C."/>
            <person name="Lopez Roques C."/>
            <person name="Donnadieu C."/>
            <person name="Braasch I."/>
            <person name="Desvignes T."/>
            <person name="Postlethwait J."/>
            <person name="Bobe J."/>
            <person name="Wedekind C."/>
            <person name="Guiguen Y."/>
        </authorList>
    </citation>
    <scope>NUCLEOTIDE SEQUENCE [LARGE SCALE GENOMIC DNA]</scope>
    <source>
        <strain evidence="2">Cs_M1</strain>
        <tissue evidence="2">Blood</tissue>
    </source>
</reference>
<feature type="compositionally biased region" description="Basic and acidic residues" evidence="1">
    <location>
        <begin position="157"/>
        <end position="208"/>
    </location>
</feature>
<feature type="compositionally biased region" description="Basic and acidic residues" evidence="1">
    <location>
        <begin position="377"/>
        <end position="408"/>
    </location>
</feature>
<dbReference type="EMBL" id="JAGTTL010000023">
    <property type="protein sequence ID" value="KAK6304231.1"/>
    <property type="molecule type" value="Genomic_DNA"/>
</dbReference>
<feature type="region of interest" description="Disordered" evidence="1">
    <location>
        <begin position="57"/>
        <end position="208"/>
    </location>
</feature>
<comment type="caution">
    <text evidence="2">The sequence shown here is derived from an EMBL/GenBank/DDBJ whole genome shotgun (WGS) entry which is preliminary data.</text>
</comment>
<feature type="compositionally biased region" description="Polar residues" evidence="1">
    <location>
        <begin position="249"/>
        <end position="260"/>
    </location>
</feature>
<name>A0AAN8LMU9_9TELE</name>
<feature type="compositionally biased region" description="Basic and acidic residues" evidence="1">
    <location>
        <begin position="108"/>
        <end position="121"/>
    </location>
</feature>
<accession>A0AAN8LMU9</accession>
<feature type="compositionally biased region" description="Basic and acidic residues" evidence="1">
    <location>
        <begin position="261"/>
        <end position="295"/>
    </location>
</feature>
<gene>
    <name evidence="2" type="ORF">J4Q44_G00248170</name>
</gene>
<organism evidence="2 3">
    <name type="scientific">Coregonus suidteri</name>
    <dbReference type="NCBI Taxonomy" id="861788"/>
    <lineage>
        <taxon>Eukaryota</taxon>
        <taxon>Metazoa</taxon>
        <taxon>Chordata</taxon>
        <taxon>Craniata</taxon>
        <taxon>Vertebrata</taxon>
        <taxon>Euteleostomi</taxon>
        <taxon>Actinopterygii</taxon>
        <taxon>Neopterygii</taxon>
        <taxon>Teleostei</taxon>
        <taxon>Protacanthopterygii</taxon>
        <taxon>Salmoniformes</taxon>
        <taxon>Salmonidae</taxon>
        <taxon>Coregoninae</taxon>
        <taxon>Coregonus</taxon>
    </lineage>
</organism>
<sequence>MDGEEVKQPEDGGDSWIVEIQQEWKLREKAQRNKVFRLLFMDLPQRRRVIENLREMDDPANDPVEREMDREERRKPGIRESERSMENIRVNKRSEENKATAVETEGLEGDRRGKEVEEMKKGCRCCQGDGGRGKEKSQSRDERKEEQKRYQMIVEMQRIRSNEEKRERETFLRNREREEKKREDEERMRERAHLAEQKRDADRREREVRRMEREIVEKRKEVDHRVMSVNRKVLTLRPQNQVLRMETQGVKTSIKQSADQGRQESSVKADEEKTQNDVNREEENRQIEEGDTKDEILSVSERVTDVLSGRIAVSVTMSAPAKRPATRVTSAPVGRHADITKHTEYDSACVSHLAYGVDSLTLIPSGRRCSDAQVRQKSGEEEKRWRKGEREPGRRRGAVPDRGLRDVPRQGQSSARLRPPSLKKTGRQEGRLALCFTCGTV</sequence>